<feature type="binding site" evidence="1">
    <location>
        <position position="75"/>
    </location>
    <ligand>
        <name>substrate</name>
    </ligand>
</feature>
<dbReference type="Gene3D" id="2.160.10.10">
    <property type="entry name" value="Hexapeptide repeat proteins"/>
    <property type="match status" value="1"/>
</dbReference>
<dbReference type="KEGG" id="rpla:A4Z71_06160"/>
<feature type="binding site" evidence="1">
    <location>
        <position position="154"/>
    </location>
    <ligand>
        <name>acetyl-CoA</name>
        <dbReference type="ChEBI" id="CHEBI:57288"/>
    </ligand>
</feature>
<keyword evidence="3" id="KW-1185">Reference proteome</keyword>
<evidence type="ECO:0000313" key="3">
    <source>
        <dbReference type="Proteomes" id="UP000243784"/>
    </source>
</evidence>
<gene>
    <name evidence="2" type="ORF">A4Z71_06160</name>
</gene>
<sequence length="220" mass="22704">MADLKLVMLGSGGHARVLQSILSEVGFDLHGYVAPRDVDSILGLRADGSDVPWLGYDANLMEFSTEEFLLVNGLGSTSSLRGRASVFAKFKAAGFNFLQVEAPSAIVADSASMLEGVQVLNGAIIGPDVFIDDNTIVNTGAIIEHGSNIEKSVHVSVGARICGDVSIGANTHIGAGATVIQGISIGENCIIGAGAVVIRDIPDNHIAIGVPAQASPIEEQ</sequence>
<dbReference type="CDD" id="cd03360">
    <property type="entry name" value="LbH_AT_putative"/>
    <property type="match status" value="1"/>
</dbReference>
<dbReference type="Pfam" id="PF14602">
    <property type="entry name" value="Hexapep_2"/>
    <property type="match status" value="1"/>
</dbReference>
<dbReference type="Gene3D" id="3.40.50.20">
    <property type="match status" value="1"/>
</dbReference>
<dbReference type="InterPro" id="IPR011004">
    <property type="entry name" value="Trimer_LpxA-like_sf"/>
</dbReference>
<dbReference type="PANTHER" id="PTHR43300:SF7">
    <property type="entry name" value="UDP-N-ACETYLBACILLOSAMINE N-ACETYLTRANSFERASE"/>
    <property type="match status" value="1"/>
</dbReference>
<proteinExistence type="predicted"/>
<reference evidence="2 3" key="1">
    <citation type="journal article" date="2016" name="Biochim. Biophys. Acta">
        <title>Photochemical characterization of actinorhodopsin and its functional existence in the natural host.</title>
        <authorList>
            <person name="Nakamura S."/>
            <person name="Kikukawa T."/>
            <person name="Tamogami J."/>
            <person name="Kamiya M."/>
            <person name="Aizawa T."/>
            <person name="Hahn M.W."/>
            <person name="Ihara K."/>
            <person name="Kamo N."/>
            <person name="Demura M."/>
        </authorList>
    </citation>
    <scope>NUCLEOTIDE SEQUENCE [LARGE SCALE GENOMIC DNA]</scope>
    <source>
        <strain evidence="2 3">MWH-Dar1</strain>
    </source>
</reference>
<dbReference type="InterPro" id="IPR050179">
    <property type="entry name" value="Trans_hexapeptide_repeat"/>
</dbReference>
<dbReference type="RefSeq" id="WP_070955027.1">
    <property type="nucleotide sequence ID" value="NZ_CP015208.1"/>
</dbReference>
<evidence type="ECO:0000313" key="2">
    <source>
        <dbReference type="EMBL" id="AOY56527.1"/>
    </source>
</evidence>
<accession>A0A1D9E0D8</accession>
<dbReference type="STRING" id="535712.A4Z71_06160"/>
<dbReference type="EMBL" id="CP015208">
    <property type="protein sequence ID" value="AOY56527.1"/>
    <property type="molecule type" value="Genomic_DNA"/>
</dbReference>
<dbReference type="InterPro" id="IPR001451">
    <property type="entry name" value="Hexapep"/>
</dbReference>
<protein>
    <recommendedName>
        <fullName evidence="4">PglD N-terminal domain-containing protein</fullName>
    </recommendedName>
</protein>
<evidence type="ECO:0008006" key="4">
    <source>
        <dbReference type="Google" id="ProtNLM"/>
    </source>
</evidence>
<dbReference type="OrthoDB" id="9794407at2"/>
<dbReference type="PANTHER" id="PTHR43300">
    <property type="entry name" value="ACETYLTRANSFERASE"/>
    <property type="match status" value="1"/>
</dbReference>
<dbReference type="InterPro" id="IPR020019">
    <property type="entry name" value="AcTrfase_PglD-like"/>
</dbReference>
<name>A0A1D9E0D8_9MICO</name>
<evidence type="ECO:0000256" key="1">
    <source>
        <dbReference type="PIRSR" id="PIRSR620019-2"/>
    </source>
</evidence>
<dbReference type="NCBIfam" id="TIGR03570">
    <property type="entry name" value="NeuD_NnaD"/>
    <property type="match status" value="1"/>
</dbReference>
<dbReference type="SUPFAM" id="SSF51161">
    <property type="entry name" value="Trimeric LpxA-like enzymes"/>
    <property type="match status" value="1"/>
</dbReference>
<dbReference type="AlphaFoldDB" id="A0A1D9E0D8"/>
<dbReference type="Proteomes" id="UP000243784">
    <property type="component" value="Chromosome"/>
</dbReference>
<organism evidence="2 3">
    <name type="scientific">Candidatus Rhodoluna planktonica</name>
    <dbReference type="NCBI Taxonomy" id="535712"/>
    <lineage>
        <taxon>Bacteria</taxon>
        <taxon>Bacillati</taxon>
        <taxon>Actinomycetota</taxon>
        <taxon>Actinomycetes</taxon>
        <taxon>Micrococcales</taxon>
        <taxon>Microbacteriaceae</taxon>
        <taxon>Luna cluster</taxon>
        <taxon>Luna-1 subcluster</taxon>
        <taxon>Rhodoluna</taxon>
    </lineage>
</organism>